<dbReference type="AlphaFoldDB" id="A0A7Y9IEL6"/>
<comment type="caution">
    <text evidence="3">The sequence shown here is derived from an EMBL/GenBank/DDBJ whole genome shotgun (WGS) entry which is preliminary data.</text>
</comment>
<dbReference type="InterPro" id="IPR000086">
    <property type="entry name" value="NUDIX_hydrolase_dom"/>
</dbReference>
<sequence>MTPKHSGVEKVAGVHIVDRRLLVGRNRGRALFYLPGGAREPGESDLQTLAREVTEELGVTIRPDTVSHVGTYLPFRDGRDDLLTYIAYTARHDGEIAPHSEVEEIAWVTTADGDRVTGAVREVMGTLVERDLID</sequence>
<evidence type="ECO:0000313" key="3">
    <source>
        <dbReference type="EMBL" id="NYE75201.1"/>
    </source>
</evidence>
<reference evidence="3 4" key="1">
    <citation type="submission" date="2020-07" db="EMBL/GenBank/DDBJ databases">
        <title>Sequencing the genomes of 1000 actinobacteria strains.</title>
        <authorList>
            <person name="Klenk H.-P."/>
        </authorList>
    </citation>
    <scope>NUCLEOTIDE SEQUENCE [LARGE SCALE GENOMIC DNA]</scope>
    <source>
        <strain evidence="3 4">DSM 22083</strain>
    </source>
</reference>
<organism evidence="3 4">
    <name type="scientific">Microlunatus parietis</name>
    <dbReference type="NCBI Taxonomy" id="682979"/>
    <lineage>
        <taxon>Bacteria</taxon>
        <taxon>Bacillati</taxon>
        <taxon>Actinomycetota</taxon>
        <taxon>Actinomycetes</taxon>
        <taxon>Propionibacteriales</taxon>
        <taxon>Propionibacteriaceae</taxon>
        <taxon>Microlunatus</taxon>
    </lineage>
</organism>
<dbReference type="InterPro" id="IPR051325">
    <property type="entry name" value="Nudix_hydrolase_domain"/>
</dbReference>
<protein>
    <submittedName>
        <fullName evidence="3">8-oxo-dGTP pyrophosphatase MutT (NUDIX family)</fullName>
    </submittedName>
</protein>
<dbReference type="GO" id="GO:0006754">
    <property type="term" value="P:ATP biosynthetic process"/>
    <property type="evidence" value="ECO:0007669"/>
    <property type="project" value="TreeGrafter"/>
</dbReference>
<dbReference type="PANTHER" id="PTHR21340">
    <property type="entry name" value="DIADENOSINE 5,5-P1,P4-TETRAPHOSPHATE PYROPHOSPHOHYDROLASE MUTT"/>
    <property type="match status" value="1"/>
</dbReference>
<dbReference type="EMBL" id="JACCBU010000001">
    <property type="protein sequence ID" value="NYE75201.1"/>
    <property type="molecule type" value="Genomic_DNA"/>
</dbReference>
<accession>A0A7Y9IEL6</accession>
<gene>
    <name evidence="3" type="ORF">BKA15_006530</name>
</gene>
<keyword evidence="4" id="KW-1185">Reference proteome</keyword>
<keyword evidence="1" id="KW-0378">Hydrolase</keyword>
<evidence type="ECO:0000259" key="2">
    <source>
        <dbReference type="PROSITE" id="PS51462"/>
    </source>
</evidence>
<dbReference type="InterPro" id="IPR015797">
    <property type="entry name" value="NUDIX_hydrolase-like_dom_sf"/>
</dbReference>
<dbReference type="CDD" id="cd04690">
    <property type="entry name" value="NUDIX_Hydrolase"/>
    <property type="match status" value="1"/>
</dbReference>
<dbReference type="PANTHER" id="PTHR21340:SF0">
    <property type="entry name" value="BIS(5'-NUCLEOSYL)-TETRAPHOSPHATASE [ASYMMETRICAL]"/>
    <property type="match status" value="1"/>
</dbReference>
<dbReference type="GO" id="GO:0004081">
    <property type="term" value="F:bis(5'-nucleosyl)-tetraphosphatase (asymmetrical) activity"/>
    <property type="evidence" value="ECO:0007669"/>
    <property type="project" value="TreeGrafter"/>
</dbReference>
<dbReference type="SUPFAM" id="SSF55811">
    <property type="entry name" value="Nudix"/>
    <property type="match status" value="1"/>
</dbReference>
<dbReference type="Pfam" id="PF00293">
    <property type="entry name" value="NUDIX"/>
    <property type="match status" value="1"/>
</dbReference>
<dbReference type="Proteomes" id="UP000569914">
    <property type="component" value="Unassembled WGS sequence"/>
</dbReference>
<feature type="domain" description="Nudix hydrolase" evidence="2">
    <location>
        <begin position="3"/>
        <end position="133"/>
    </location>
</feature>
<dbReference type="GO" id="GO:0006167">
    <property type="term" value="P:AMP biosynthetic process"/>
    <property type="evidence" value="ECO:0007669"/>
    <property type="project" value="TreeGrafter"/>
</dbReference>
<name>A0A7Y9IEL6_9ACTN</name>
<dbReference type="Gene3D" id="3.90.79.10">
    <property type="entry name" value="Nucleoside Triphosphate Pyrophosphohydrolase"/>
    <property type="match status" value="1"/>
</dbReference>
<proteinExistence type="predicted"/>
<dbReference type="InterPro" id="IPR020084">
    <property type="entry name" value="NUDIX_hydrolase_CS"/>
</dbReference>
<evidence type="ECO:0000256" key="1">
    <source>
        <dbReference type="ARBA" id="ARBA00022801"/>
    </source>
</evidence>
<dbReference type="RefSeq" id="WP_179757745.1">
    <property type="nucleotide sequence ID" value="NZ_JACCBU010000001.1"/>
</dbReference>
<evidence type="ECO:0000313" key="4">
    <source>
        <dbReference type="Proteomes" id="UP000569914"/>
    </source>
</evidence>
<dbReference type="PROSITE" id="PS51462">
    <property type="entry name" value="NUDIX"/>
    <property type="match status" value="1"/>
</dbReference>
<dbReference type="PROSITE" id="PS00893">
    <property type="entry name" value="NUDIX_BOX"/>
    <property type="match status" value="1"/>
</dbReference>